<sequence length="232" mass="24871">MRPIAHRGCLAQYPENTLEAFRRSAAVVEMIETDVQRCASGELVVFHDETLDRVTDVTGEVASTPLSALKEASVLGTDESIPLLTEVFEAVPPSVGLNLELKGLDVAADAVEIAGRYDHEVIVSSFRPDEVADARDAGAAAVAYLVYADADATDEFDTAEALDVADELGCSYVHPHVHLCLDTEIVERAHARGFGVNAWTAEGSDTIAELRARNVDGVVIDDCGLADECRDE</sequence>
<dbReference type="SUPFAM" id="SSF51695">
    <property type="entry name" value="PLC-like phosphodiesterases"/>
    <property type="match status" value="1"/>
</dbReference>
<proteinExistence type="predicted"/>
<dbReference type="RefSeq" id="WP_256422074.1">
    <property type="nucleotide sequence ID" value="NZ_JANHDI010000010.1"/>
</dbReference>
<dbReference type="PANTHER" id="PTHR46211">
    <property type="entry name" value="GLYCEROPHOSPHORYL DIESTER PHOSPHODIESTERASE"/>
    <property type="match status" value="1"/>
</dbReference>
<dbReference type="CDD" id="cd08556">
    <property type="entry name" value="GDPD"/>
    <property type="match status" value="1"/>
</dbReference>
<keyword evidence="3" id="KW-1185">Reference proteome</keyword>
<comment type="caution">
    <text evidence="2">The sequence shown here is derived from an EMBL/GenBank/DDBJ whole genome shotgun (WGS) entry which is preliminary data.</text>
</comment>
<dbReference type="Pfam" id="PF03009">
    <property type="entry name" value="GDPD"/>
    <property type="match status" value="1"/>
</dbReference>
<gene>
    <name evidence="2" type="ORF">ACFSBX_19200</name>
</gene>
<evidence type="ECO:0000313" key="3">
    <source>
        <dbReference type="Proteomes" id="UP001597085"/>
    </source>
</evidence>
<protein>
    <submittedName>
        <fullName evidence="2">Glycerophosphodiester phosphodiesterase</fullName>
    </submittedName>
</protein>
<dbReference type="InterPro" id="IPR017946">
    <property type="entry name" value="PLC-like_Pdiesterase_TIM-brl"/>
</dbReference>
<dbReference type="InterPro" id="IPR030395">
    <property type="entry name" value="GP_PDE_dom"/>
</dbReference>
<accession>A0ABD6CUQ0</accession>
<dbReference type="PROSITE" id="PS51704">
    <property type="entry name" value="GP_PDE"/>
    <property type="match status" value="1"/>
</dbReference>
<organism evidence="2 3">
    <name type="scientific">Halobellus rarus</name>
    <dbReference type="NCBI Taxonomy" id="1126237"/>
    <lineage>
        <taxon>Archaea</taxon>
        <taxon>Methanobacteriati</taxon>
        <taxon>Methanobacteriota</taxon>
        <taxon>Stenosarchaea group</taxon>
        <taxon>Halobacteria</taxon>
        <taxon>Halobacteriales</taxon>
        <taxon>Haloferacaceae</taxon>
        <taxon>Halobellus</taxon>
    </lineage>
</organism>
<evidence type="ECO:0000313" key="2">
    <source>
        <dbReference type="EMBL" id="MFD1601063.1"/>
    </source>
</evidence>
<dbReference type="EMBL" id="JBHUDK010000035">
    <property type="protein sequence ID" value="MFD1601063.1"/>
    <property type="molecule type" value="Genomic_DNA"/>
</dbReference>
<dbReference type="Gene3D" id="3.20.20.190">
    <property type="entry name" value="Phosphatidylinositol (PI) phosphodiesterase"/>
    <property type="match status" value="1"/>
</dbReference>
<name>A0ABD6CUQ0_9EURY</name>
<evidence type="ECO:0000259" key="1">
    <source>
        <dbReference type="PROSITE" id="PS51704"/>
    </source>
</evidence>
<dbReference type="PANTHER" id="PTHR46211:SF14">
    <property type="entry name" value="GLYCEROPHOSPHODIESTER PHOSPHODIESTERASE"/>
    <property type="match status" value="1"/>
</dbReference>
<reference evidence="2 3" key="1">
    <citation type="journal article" date="2019" name="Int. J. Syst. Evol. Microbiol.">
        <title>The Global Catalogue of Microorganisms (GCM) 10K type strain sequencing project: providing services to taxonomists for standard genome sequencing and annotation.</title>
        <authorList>
            <consortium name="The Broad Institute Genomics Platform"/>
            <consortium name="The Broad Institute Genome Sequencing Center for Infectious Disease"/>
            <person name="Wu L."/>
            <person name="Ma J."/>
        </authorList>
    </citation>
    <scope>NUCLEOTIDE SEQUENCE [LARGE SCALE GENOMIC DNA]</scope>
    <source>
        <strain evidence="2 3">CGMCC 1.12121</strain>
    </source>
</reference>
<feature type="domain" description="GP-PDE" evidence="1">
    <location>
        <begin position="1"/>
        <end position="230"/>
    </location>
</feature>
<dbReference type="AlphaFoldDB" id="A0ABD6CUQ0"/>
<dbReference type="Proteomes" id="UP001597085">
    <property type="component" value="Unassembled WGS sequence"/>
</dbReference>